<dbReference type="OrthoDB" id="793407at2"/>
<dbReference type="Gene3D" id="3.30.530.20">
    <property type="match status" value="1"/>
</dbReference>
<dbReference type="SUPFAM" id="SSF55961">
    <property type="entry name" value="Bet v1-like"/>
    <property type="match status" value="1"/>
</dbReference>
<evidence type="ECO:0000313" key="3">
    <source>
        <dbReference type="EMBL" id="CTQ70508.1"/>
    </source>
</evidence>
<proteinExistence type="inferred from homology"/>
<organism evidence="3 4">
    <name type="scientific">Roseibium alexandrii</name>
    <dbReference type="NCBI Taxonomy" id="388408"/>
    <lineage>
        <taxon>Bacteria</taxon>
        <taxon>Pseudomonadati</taxon>
        <taxon>Pseudomonadota</taxon>
        <taxon>Alphaproteobacteria</taxon>
        <taxon>Hyphomicrobiales</taxon>
        <taxon>Stappiaceae</taxon>
        <taxon>Roseibium</taxon>
    </lineage>
</organism>
<accession>A0A0M7A5Z5</accession>
<dbReference type="InterPro" id="IPR023393">
    <property type="entry name" value="START-like_dom_sf"/>
</dbReference>
<evidence type="ECO:0000259" key="2">
    <source>
        <dbReference type="Pfam" id="PF08327"/>
    </source>
</evidence>
<feature type="domain" description="Activator of Hsp90 ATPase homologue 1/2-like C-terminal" evidence="2">
    <location>
        <begin position="60"/>
        <end position="166"/>
    </location>
</feature>
<dbReference type="RefSeq" id="WP_055672107.1">
    <property type="nucleotide sequence ID" value="NZ_CXWD01000008.1"/>
</dbReference>
<comment type="similarity">
    <text evidence="1">Belongs to the AHA1 family.</text>
</comment>
<dbReference type="STRING" id="388408.LAX5112_02534"/>
<evidence type="ECO:0000256" key="1">
    <source>
        <dbReference type="ARBA" id="ARBA00006817"/>
    </source>
</evidence>
<dbReference type="InterPro" id="IPR013538">
    <property type="entry name" value="ASHA1/2-like_C"/>
</dbReference>
<protein>
    <recommendedName>
        <fullName evidence="2">Activator of Hsp90 ATPase homologue 1/2-like C-terminal domain-containing protein</fullName>
    </recommendedName>
</protein>
<dbReference type="EMBL" id="CXWD01000008">
    <property type="protein sequence ID" value="CTQ70508.1"/>
    <property type="molecule type" value="Genomic_DNA"/>
</dbReference>
<dbReference type="CDD" id="cd08891">
    <property type="entry name" value="SRPBCC_CalC"/>
    <property type="match status" value="1"/>
</dbReference>
<dbReference type="AlphaFoldDB" id="A0A0M7A5Z5"/>
<gene>
    <name evidence="3" type="ORF">LAX5112_02534</name>
</gene>
<dbReference type="Proteomes" id="UP000053235">
    <property type="component" value="Unassembled WGS sequence"/>
</dbReference>
<dbReference type="Pfam" id="PF08327">
    <property type="entry name" value="AHSA1"/>
    <property type="match status" value="1"/>
</dbReference>
<keyword evidence="4" id="KW-1185">Reference proteome</keyword>
<evidence type="ECO:0000313" key="4">
    <source>
        <dbReference type="Proteomes" id="UP000053235"/>
    </source>
</evidence>
<reference evidence="4" key="1">
    <citation type="submission" date="2015-07" db="EMBL/GenBank/DDBJ databases">
        <authorList>
            <person name="Rodrigo-Torres Lidia"/>
            <person name="Arahal R.David."/>
        </authorList>
    </citation>
    <scope>NUCLEOTIDE SEQUENCE [LARGE SCALE GENOMIC DNA]</scope>
    <source>
        <strain evidence="4">CECT 5112</strain>
    </source>
</reference>
<sequence length="173" mass="19334">MKQDVENNAAMTSQAASEFECRFESVIPLARLDAFKLVVDHPELWWCPPLSEAPSGGLDVRIEPFAGGACYQIDDKGQRCIWGTVLSIEEPLYIRISWQVAQDGSLIADPAAASRVMLNFREAGEVTRVEVVHNKFLRHGEAGGEYMQLMMQSSGWPRILKNLVEAAKTLKRK</sequence>
<name>A0A0M7A5Z5_9HYPH</name>